<reference evidence="2 3" key="1">
    <citation type="submission" date="2015-08" db="EMBL/GenBank/DDBJ databases">
        <title>Emmonsia species relationships and genome sequence.</title>
        <authorList>
            <person name="Cuomo C.A."/>
            <person name="Schwartz I.S."/>
            <person name="Kenyon C."/>
            <person name="De Hoog G.S."/>
            <person name="Govender N.P."/>
            <person name="Botha A."/>
            <person name="Moreno L."/>
            <person name="De Vries M."/>
            <person name="Munoz J.F."/>
            <person name="Stielow J.B."/>
        </authorList>
    </citation>
    <scope>NUCLEOTIDE SEQUENCE [LARGE SCALE GENOMIC DNA]</scope>
    <source>
        <strain evidence="2 3">EI222</strain>
    </source>
</reference>
<dbReference type="VEuPathDB" id="FungiDB:ACJ73_09126"/>
<evidence type="ECO:0000313" key="2">
    <source>
        <dbReference type="EMBL" id="OJD14016.1"/>
    </source>
</evidence>
<name>A0A1J9PBW0_9EURO</name>
<dbReference type="EMBL" id="LGTZ01002423">
    <property type="protein sequence ID" value="OJD14016.1"/>
    <property type="molecule type" value="Genomic_DNA"/>
</dbReference>
<feature type="region of interest" description="Disordered" evidence="1">
    <location>
        <begin position="71"/>
        <end position="129"/>
    </location>
</feature>
<sequence length="194" mass="21783">MEWDQGGLVIFAGEPPSGHPQRSNPDTSQPPPYPHTLPRTGIKWSPWLRSPQVLQPYGLFDLIAVKSTDEPVPLAPEERRHGQNQEHRHEREEHRVGARGHAVDRDQGRDADPGGRRRASCSTRRRSRVRARTPTAMTFVFAPSYDLKTSFIVVSARAPDATFFGSYKSESLKSSLALLIISYVDILTKSYPGR</sequence>
<gene>
    <name evidence="2" type="ORF">ACJ73_09126</name>
</gene>
<organism evidence="2 3">
    <name type="scientific">Blastomyces percursus</name>
    <dbReference type="NCBI Taxonomy" id="1658174"/>
    <lineage>
        <taxon>Eukaryota</taxon>
        <taxon>Fungi</taxon>
        <taxon>Dikarya</taxon>
        <taxon>Ascomycota</taxon>
        <taxon>Pezizomycotina</taxon>
        <taxon>Eurotiomycetes</taxon>
        <taxon>Eurotiomycetidae</taxon>
        <taxon>Onygenales</taxon>
        <taxon>Ajellomycetaceae</taxon>
        <taxon>Blastomyces</taxon>
    </lineage>
</organism>
<dbReference type="Proteomes" id="UP000242791">
    <property type="component" value="Unassembled WGS sequence"/>
</dbReference>
<evidence type="ECO:0000313" key="3">
    <source>
        <dbReference type="Proteomes" id="UP000242791"/>
    </source>
</evidence>
<dbReference type="AlphaFoldDB" id="A0A1J9PBW0"/>
<proteinExistence type="predicted"/>
<evidence type="ECO:0000256" key="1">
    <source>
        <dbReference type="SAM" id="MobiDB-lite"/>
    </source>
</evidence>
<protein>
    <submittedName>
        <fullName evidence="2">Uncharacterized protein</fullName>
    </submittedName>
</protein>
<accession>A0A1J9PBW0</accession>
<feature type="compositionally biased region" description="Basic residues" evidence="1">
    <location>
        <begin position="116"/>
        <end position="129"/>
    </location>
</feature>
<feature type="region of interest" description="Disordered" evidence="1">
    <location>
        <begin position="1"/>
        <end position="42"/>
    </location>
</feature>
<comment type="caution">
    <text evidence="2">The sequence shown here is derived from an EMBL/GenBank/DDBJ whole genome shotgun (WGS) entry which is preliminary data.</text>
</comment>
<feature type="compositionally biased region" description="Basic and acidic residues" evidence="1">
    <location>
        <begin position="76"/>
        <end position="115"/>
    </location>
</feature>
<keyword evidence="3" id="KW-1185">Reference proteome</keyword>